<dbReference type="InterPro" id="IPR014721">
    <property type="entry name" value="Ribsml_uS5_D2-typ_fold_subgr"/>
</dbReference>
<comment type="subunit">
    <text evidence="7">Consists of a catalytic RNA component (M1 or rnpB) and a protein subunit.</text>
</comment>
<keyword evidence="5 7" id="KW-0378">Hydrolase</keyword>
<evidence type="ECO:0000256" key="7">
    <source>
        <dbReference type="HAMAP-Rule" id="MF_00227"/>
    </source>
</evidence>
<dbReference type="GO" id="GO:0001682">
    <property type="term" value="P:tRNA 5'-leader removal"/>
    <property type="evidence" value="ECO:0007669"/>
    <property type="project" value="UniProtKB-UniRule"/>
</dbReference>
<dbReference type="Proteomes" id="UP000460435">
    <property type="component" value="Unassembled WGS sequence"/>
</dbReference>
<dbReference type="PANTHER" id="PTHR33992:SF1">
    <property type="entry name" value="RIBONUCLEASE P PROTEIN COMPONENT"/>
    <property type="match status" value="1"/>
</dbReference>
<dbReference type="InterPro" id="IPR000100">
    <property type="entry name" value="RNase_P"/>
</dbReference>
<protein>
    <recommendedName>
        <fullName evidence="7 8">Ribonuclease P protein component</fullName>
        <shortName evidence="7">RNase P protein</shortName>
        <shortName evidence="7">RNaseP protein</shortName>
        <ecNumber evidence="7 8">3.1.26.5</ecNumber>
    </recommendedName>
    <alternativeName>
        <fullName evidence="7">Protein C5</fullName>
    </alternativeName>
</protein>
<dbReference type="InterPro" id="IPR020539">
    <property type="entry name" value="RNase_P_CS"/>
</dbReference>
<dbReference type="AlphaFoldDB" id="A0A7K3M3K0"/>
<dbReference type="Gene3D" id="3.30.230.10">
    <property type="match status" value="1"/>
</dbReference>
<keyword evidence="3 7" id="KW-0540">Nuclease</keyword>
<organism evidence="9 10">
    <name type="scientific">Phytoactinopolyspora mesophila</name>
    <dbReference type="NCBI Taxonomy" id="2650750"/>
    <lineage>
        <taxon>Bacteria</taxon>
        <taxon>Bacillati</taxon>
        <taxon>Actinomycetota</taxon>
        <taxon>Actinomycetes</taxon>
        <taxon>Jiangellales</taxon>
        <taxon>Jiangellaceae</taxon>
        <taxon>Phytoactinopolyspora</taxon>
    </lineage>
</organism>
<evidence type="ECO:0000256" key="8">
    <source>
        <dbReference type="NCBIfam" id="TIGR00188"/>
    </source>
</evidence>
<dbReference type="EMBL" id="WLZY01000004">
    <property type="protein sequence ID" value="NDL57894.1"/>
    <property type="molecule type" value="Genomic_DNA"/>
</dbReference>
<evidence type="ECO:0000313" key="9">
    <source>
        <dbReference type="EMBL" id="NDL57894.1"/>
    </source>
</evidence>
<comment type="catalytic activity">
    <reaction evidence="7">
        <text>Endonucleolytic cleavage of RNA, removing 5'-extranucleotides from tRNA precursor.</text>
        <dbReference type="EC" id="3.1.26.5"/>
    </reaction>
</comment>
<gene>
    <name evidence="7 9" type="primary">rnpA</name>
    <name evidence="9" type="ORF">F7O44_12485</name>
</gene>
<keyword evidence="10" id="KW-1185">Reference proteome</keyword>
<name>A0A7K3M3K0_9ACTN</name>
<evidence type="ECO:0000313" key="10">
    <source>
        <dbReference type="Proteomes" id="UP000460435"/>
    </source>
</evidence>
<comment type="function">
    <text evidence="1 7">RNaseP catalyzes the removal of the 5'-leader sequence from pre-tRNA to produce the mature 5'-terminus. It can also cleave other RNA substrates such as 4.5S RNA. The protein component plays an auxiliary but essential role in vivo by binding to the 5'-leader sequence and broadening the substrate specificity of the ribozyme.</text>
</comment>
<dbReference type="SUPFAM" id="SSF54211">
    <property type="entry name" value="Ribosomal protein S5 domain 2-like"/>
    <property type="match status" value="1"/>
</dbReference>
<evidence type="ECO:0000256" key="5">
    <source>
        <dbReference type="ARBA" id="ARBA00022801"/>
    </source>
</evidence>
<dbReference type="InterPro" id="IPR020568">
    <property type="entry name" value="Ribosomal_Su5_D2-typ_SF"/>
</dbReference>
<dbReference type="GO" id="GO:0030677">
    <property type="term" value="C:ribonuclease P complex"/>
    <property type="evidence" value="ECO:0007669"/>
    <property type="project" value="TreeGrafter"/>
</dbReference>
<proteinExistence type="inferred from homology"/>
<dbReference type="GO" id="GO:0000049">
    <property type="term" value="F:tRNA binding"/>
    <property type="evidence" value="ECO:0007669"/>
    <property type="project" value="UniProtKB-UniRule"/>
</dbReference>
<evidence type="ECO:0000256" key="6">
    <source>
        <dbReference type="ARBA" id="ARBA00022884"/>
    </source>
</evidence>
<sequence length="116" mass="12503">MLKSEHRLRRSRDFTRTVRRGSAARAASVVVHAAVTEDSSPAKVGFVVGRAVGGAVVRNTVRRRLRHQMASRMDQIPHGSTVVVRALPGAAGLSSESMGADLQRALSSAFNRARSR</sequence>
<evidence type="ECO:0000256" key="1">
    <source>
        <dbReference type="ARBA" id="ARBA00002663"/>
    </source>
</evidence>
<dbReference type="EC" id="3.1.26.5" evidence="7 8"/>
<comment type="caution">
    <text evidence="9">The sequence shown here is derived from an EMBL/GenBank/DDBJ whole genome shotgun (WGS) entry which is preliminary data.</text>
</comment>
<dbReference type="GO" id="GO:0042781">
    <property type="term" value="F:3'-tRNA processing endoribonuclease activity"/>
    <property type="evidence" value="ECO:0007669"/>
    <property type="project" value="TreeGrafter"/>
</dbReference>
<dbReference type="RefSeq" id="WP_162450609.1">
    <property type="nucleotide sequence ID" value="NZ_WLZY01000004.1"/>
</dbReference>
<evidence type="ECO:0000256" key="4">
    <source>
        <dbReference type="ARBA" id="ARBA00022759"/>
    </source>
</evidence>
<dbReference type="GO" id="GO:0004526">
    <property type="term" value="F:ribonuclease P activity"/>
    <property type="evidence" value="ECO:0007669"/>
    <property type="project" value="UniProtKB-UniRule"/>
</dbReference>
<keyword evidence="2 7" id="KW-0819">tRNA processing</keyword>
<dbReference type="HAMAP" id="MF_00227">
    <property type="entry name" value="RNase_P"/>
    <property type="match status" value="1"/>
</dbReference>
<evidence type="ECO:0000256" key="2">
    <source>
        <dbReference type="ARBA" id="ARBA00022694"/>
    </source>
</evidence>
<keyword evidence="4 7" id="KW-0255">Endonuclease</keyword>
<dbReference type="PANTHER" id="PTHR33992">
    <property type="entry name" value="RIBONUCLEASE P PROTEIN COMPONENT"/>
    <property type="match status" value="1"/>
</dbReference>
<dbReference type="NCBIfam" id="TIGR00188">
    <property type="entry name" value="rnpA"/>
    <property type="match status" value="1"/>
</dbReference>
<dbReference type="PROSITE" id="PS00648">
    <property type="entry name" value="RIBONUCLEASE_P"/>
    <property type="match status" value="1"/>
</dbReference>
<accession>A0A7K3M3K0</accession>
<reference evidence="9 10" key="1">
    <citation type="submission" date="2019-11" db="EMBL/GenBank/DDBJ databases">
        <authorList>
            <person name="Li X.-J."/>
            <person name="Feng X.-M."/>
        </authorList>
    </citation>
    <scope>NUCLEOTIDE SEQUENCE [LARGE SCALE GENOMIC DNA]</scope>
    <source>
        <strain evidence="9 10">XMNu-373</strain>
    </source>
</reference>
<keyword evidence="6 7" id="KW-0694">RNA-binding</keyword>
<comment type="similarity">
    <text evidence="7">Belongs to the RnpA family.</text>
</comment>
<evidence type="ECO:0000256" key="3">
    <source>
        <dbReference type="ARBA" id="ARBA00022722"/>
    </source>
</evidence>
<dbReference type="Pfam" id="PF00825">
    <property type="entry name" value="Ribonuclease_P"/>
    <property type="match status" value="1"/>
</dbReference>